<gene>
    <name evidence="1" type="ORF">SAMN05444714_1878</name>
</gene>
<accession>A0A1I6MIQ0</accession>
<proteinExistence type="predicted"/>
<evidence type="ECO:0008006" key="3">
    <source>
        <dbReference type="Google" id="ProtNLM"/>
    </source>
</evidence>
<sequence>MAVLEVTGEALLSGDFEMFASVFQVPQTIVTLDQRISVATLDDLRRVFEGVHAHYVETGVVELDRKVVEAAYLSPTKVVSTHTTVTRSPTHGETVRQPVFSTIEKIGTTWKVTSGEYALDKNDGRAKAMALAAQNDAGTE</sequence>
<dbReference type="RefSeq" id="WP_090206803.1">
    <property type="nucleotide sequence ID" value="NZ_FOZM01000001.1"/>
</dbReference>
<dbReference type="STRING" id="1123755.SAMN05444714_1878"/>
<organism evidence="1 2">
    <name type="scientific">Yoonia litorea</name>
    <dbReference type="NCBI Taxonomy" id="1123755"/>
    <lineage>
        <taxon>Bacteria</taxon>
        <taxon>Pseudomonadati</taxon>
        <taxon>Pseudomonadota</taxon>
        <taxon>Alphaproteobacteria</taxon>
        <taxon>Rhodobacterales</taxon>
        <taxon>Paracoccaceae</taxon>
        <taxon>Yoonia</taxon>
    </lineage>
</organism>
<name>A0A1I6MIQ0_9RHOB</name>
<protein>
    <recommendedName>
        <fullName evidence="3">DUF4440 domain-containing protein</fullName>
    </recommendedName>
</protein>
<dbReference type="Proteomes" id="UP000198926">
    <property type="component" value="Unassembled WGS sequence"/>
</dbReference>
<evidence type="ECO:0000313" key="1">
    <source>
        <dbReference type="EMBL" id="SFS15590.1"/>
    </source>
</evidence>
<dbReference type="AlphaFoldDB" id="A0A1I6MIQ0"/>
<dbReference type="OrthoDB" id="7858976at2"/>
<evidence type="ECO:0000313" key="2">
    <source>
        <dbReference type="Proteomes" id="UP000198926"/>
    </source>
</evidence>
<keyword evidence="2" id="KW-1185">Reference proteome</keyword>
<reference evidence="1 2" key="1">
    <citation type="submission" date="2016-10" db="EMBL/GenBank/DDBJ databases">
        <authorList>
            <person name="de Groot N.N."/>
        </authorList>
    </citation>
    <scope>NUCLEOTIDE SEQUENCE [LARGE SCALE GENOMIC DNA]</scope>
    <source>
        <strain evidence="1 2">DSM 29433</strain>
    </source>
</reference>
<dbReference type="EMBL" id="FOZM01000001">
    <property type="protein sequence ID" value="SFS15590.1"/>
    <property type="molecule type" value="Genomic_DNA"/>
</dbReference>